<name>W9RLE0_9ROSA</name>
<dbReference type="Proteomes" id="UP000030645">
    <property type="component" value="Unassembled WGS sequence"/>
</dbReference>
<proteinExistence type="predicted"/>
<gene>
    <name evidence="1" type="ORF">L484_017024</name>
</gene>
<protein>
    <submittedName>
        <fullName evidence="1">Uncharacterized protein</fullName>
    </submittedName>
</protein>
<evidence type="ECO:0000313" key="1">
    <source>
        <dbReference type="EMBL" id="EXB96176.1"/>
    </source>
</evidence>
<evidence type="ECO:0000313" key="2">
    <source>
        <dbReference type="Proteomes" id="UP000030645"/>
    </source>
</evidence>
<accession>W9RLE0</accession>
<sequence length="61" mass="6915">MLWDCPGAKEVWQTSSSGHSLRAVDVFHLMRLSSLVDRLKLDVNVDVKSVDDVKDIRSDDE</sequence>
<dbReference type="AlphaFoldDB" id="W9RLE0"/>
<organism evidence="1 2">
    <name type="scientific">Morus notabilis</name>
    <dbReference type="NCBI Taxonomy" id="981085"/>
    <lineage>
        <taxon>Eukaryota</taxon>
        <taxon>Viridiplantae</taxon>
        <taxon>Streptophyta</taxon>
        <taxon>Embryophyta</taxon>
        <taxon>Tracheophyta</taxon>
        <taxon>Spermatophyta</taxon>
        <taxon>Magnoliopsida</taxon>
        <taxon>eudicotyledons</taxon>
        <taxon>Gunneridae</taxon>
        <taxon>Pentapetalae</taxon>
        <taxon>rosids</taxon>
        <taxon>fabids</taxon>
        <taxon>Rosales</taxon>
        <taxon>Moraceae</taxon>
        <taxon>Moreae</taxon>
        <taxon>Morus</taxon>
    </lineage>
</organism>
<dbReference type="EMBL" id="KE345237">
    <property type="protein sequence ID" value="EXB96176.1"/>
    <property type="molecule type" value="Genomic_DNA"/>
</dbReference>
<keyword evidence="2" id="KW-1185">Reference proteome</keyword>
<reference evidence="2" key="1">
    <citation type="submission" date="2013-01" db="EMBL/GenBank/DDBJ databases">
        <title>Draft Genome Sequence of a Mulberry Tree, Morus notabilis C.K. Schneid.</title>
        <authorList>
            <person name="He N."/>
            <person name="Zhao S."/>
        </authorList>
    </citation>
    <scope>NUCLEOTIDE SEQUENCE</scope>
</reference>